<comment type="caution">
    <text evidence="4">The sequence shown here is derived from an EMBL/GenBank/DDBJ whole genome shotgun (WGS) entry which is preliminary data.</text>
</comment>
<dbReference type="GO" id="GO:0034663">
    <property type="term" value="C:endoplasmic reticulum chaperone complex"/>
    <property type="evidence" value="ECO:0007669"/>
    <property type="project" value="TreeGrafter"/>
</dbReference>
<sequence>MVASTDIFKMIDRKVTSLQSEAVCDAISCSSKLATPPMTAHGDANGHEITDHVANRPSSAFWDGSIAPHGLKFRRKPKTGATPISIAINEMSNRKTPALVSFLAGNRLIGEEAARVVARYPIKSSLMSEMIGKHFDYVKNYLNLMYLPFEMVEDSRGSVAFKIDDSVATILSFGMNLAEIHVRVGVKDAVISVPPYFGQAERRGLIAAAQLLGINVLSLINEHSGAAFQYGIDKDFSNGSRHVIFHDMMQVVKDVRWNPQLGGQDLKLQLVEHFADEFNKQMGKGVDVRKSPKAMAKLRKRVMHTKEILSANTAAPISVESLYDDWDFWTYRAGLSLIGRMVDGGQKLRKGIRLNIMGGVTTSLGLGKVAVGKEFKGIYIAALYASLLDGQTFFVGLVVISLSNLIVKLLNDADKVKNWLEGKEVEQKKTSSFSTPAFTSEEGLLKSTEFPNQSQKLRNLQRMNLKHKSSEDKESTEVLTAKPILPIPKHMGGNGIPWVPQFLILKDQGLQVQCPMELALSFQVVIRKA</sequence>
<dbReference type="PANTHER" id="PTHR45639:SF3">
    <property type="entry name" value="HYPOXIA UP-REGULATED PROTEIN 1"/>
    <property type="match status" value="1"/>
</dbReference>
<dbReference type="AlphaFoldDB" id="A0AAN8Z043"/>
<dbReference type="GO" id="GO:0140662">
    <property type="term" value="F:ATP-dependent protein folding chaperone"/>
    <property type="evidence" value="ECO:0007669"/>
    <property type="project" value="InterPro"/>
</dbReference>
<dbReference type="PANTHER" id="PTHR45639">
    <property type="entry name" value="HSC70CB, ISOFORM G-RELATED"/>
    <property type="match status" value="1"/>
</dbReference>
<proteinExistence type="predicted"/>
<accession>A0AAN8Z043</accession>
<evidence type="ECO:0000256" key="1">
    <source>
        <dbReference type="ARBA" id="ARBA00022741"/>
    </source>
</evidence>
<organism evidence="4 5">
    <name type="scientific">Dillenia turbinata</name>
    <dbReference type="NCBI Taxonomy" id="194707"/>
    <lineage>
        <taxon>Eukaryota</taxon>
        <taxon>Viridiplantae</taxon>
        <taxon>Streptophyta</taxon>
        <taxon>Embryophyta</taxon>
        <taxon>Tracheophyta</taxon>
        <taxon>Spermatophyta</taxon>
        <taxon>Magnoliopsida</taxon>
        <taxon>eudicotyledons</taxon>
        <taxon>Gunneridae</taxon>
        <taxon>Pentapetalae</taxon>
        <taxon>Dilleniales</taxon>
        <taxon>Dilleniaceae</taxon>
        <taxon>Dillenia</taxon>
    </lineage>
</organism>
<dbReference type="SUPFAM" id="SSF53067">
    <property type="entry name" value="Actin-like ATPase domain"/>
    <property type="match status" value="2"/>
</dbReference>
<dbReference type="Gene3D" id="3.30.420.40">
    <property type="match status" value="2"/>
</dbReference>
<keyword evidence="1" id="KW-0547">Nucleotide-binding</keyword>
<protein>
    <submittedName>
        <fullName evidence="4">Heat shock protein 70 family</fullName>
    </submittedName>
</protein>
<keyword evidence="3" id="KW-0143">Chaperone</keyword>
<dbReference type="Gene3D" id="3.30.30.30">
    <property type="match status" value="1"/>
</dbReference>
<name>A0AAN8Z043_9MAGN</name>
<dbReference type="InterPro" id="IPR013126">
    <property type="entry name" value="Hsp_70_fam"/>
</dbReference>
<evidence type="ECO:0000313" key="4">
    <source>
        <dbReference type="EMBL" id="KAK6915858.1"/>
    </source>
</evidence>
<dbReference type="InterPro" id="IPR043129">
    <property type="entry name" value="ATPase_NBD"/>
</dbReference>
<evidence type="ECO:0000313" key="5">
    <source>
        <dbReference type="Proteomes" id="UP001370490"/>
    </source>
</evidence>
<keyword evidence="2" id="KW-0067">ATP-binding</keyword>
<gene>
    <name evidence="4" type="ORF">RJ641_018719</name>
</gene>
<dbReference type="Proteomes" id="UP001370490">
    <property type="component" value="Unassembled WGS sequence"/>
</dbReference>
<dbReference type="Gene3D" id="3.90.640.10">
    <property type="entry name" value="Actin, Chain A, domain 4"/>
    <property type="match status" value="1"/>
</dbReference>
<dbReference type="EMBL" id="JBAMMX010000024">
    <property type="protein sequence ID" value="KAK6915858.1"/>
    <property type="molecule type" value="Genomic_DNA"/>
</dbReference>
<dbReference type="GO" id="GO:0030968">
    <property type="term" value="P:endoplasmic reticulum unfolded protein response"/>
    <property type="evidence" value="ECO:0007669"/>
    <property type="project" value="TreeGrafter"/>
</dbReference>
<evidence type="ECO:0000256" key="2">
    <source>
        <dbReference type="ARBA" id="ARBA00022840"/>
    </source>
</evidence>
<reference evidence="4 5" key="1">
    <citation type="submission" date="2023-12" db="EMBL/GenBank/DDBJ databases">
        <title>A high-quality genome assembly for Dillenia turbinata (Dilleniales).</title>
        <authorList>
            <person name="Chanderbali A."/>
        </authorList>
    </citation>
    <scope>NUCLEOTIDE SEQUENCE [LARGE SCALE GENOMIC DNA]</scope>
    <source>
        <strain evidence="4">LSX21</strain>
        <tissue evidence="4">Leaf</tissue>
    </source>
</reference>
<keyword evidence="4" id="KW-0346">Stress response</keyword>
<dbReference type="Pfam" id="PF00012">
    <property type="entry name" value="HSP70"/>
    <property type="match status" value="1"/>
</dbReference>
<dbReference type="GO" id="GO:0005524">
    <property type="term" value="F:ATP binding"/>
    <property type="evidence" value="ECO:0007669"/>
    <property type="project" value="UniProtKB-KW"/>
</dbReference>
<keyword evidence="5" id="KW-1185">Reference proteome</keyword>
<evidence type="ECO:0000256" key="3">
    <source>
        <dbReference type="ARBA" id="ARBA00023186"/>
    </source>
</evidence>